<dbReference type="EMBL" id="JAGFBS010000016">
    <property type="protein sequence ID" value="KAG6374949.1"/>
    <property type="molecule type" value="Genomic_DNA"/>
</dbReference>
<dbReference type="AlphaFoldDB" id="A0A8I2YLI5"/>
<gene>
    <name evidence="2" type="ORF">JVT61DRAFT_3704</name>
</gene>
<dbReference type="Proteomes" id="UP000683000">
    <property type="component" value="Unassembled WGS sequence"/>
</dbReference>
<protein>
    <submittedName>
        <fullName evidence="2">Uncharacterized protein</fullName>
    </submittedName>
</protein>
<evidence type="ECO:0000256" key="1">
    <source>
        <dbReference type="SAM" id="MobiDB-lite"/>
    </source>
</evidence>
<evidence type="ECO:0000313" key="2">
    <source>
        <dbReference type="EMBL" id="KAG6374949.1"/>
    </source>
</evidence>
<dbReference type="OrthoDB" id="3266657at2759"/>
<comment type="caution">
    <text evidence="2">The sequence shown here is derived from an EMBL/GenBank/DDBJ whole genome shotgun (WGS) entry which is preliminary data.</text>
</comment>
<accession>A0A8I2YLI5</accession>
<organism evidence="2 3">
    <name type="scientific">Boletus reticuloceps</name>
    <dbReference type="NCBI Taxonomy" id="495285"/>
    <lineage>
        <taxon>Eukaryota</taxon>
        <taxon>Fungi</taxon>
        <taxon>Dikarya</taxon>
        <taxon>Basidiomycota</taxon>
        <taxon>Agaricomycotina</taxon>
        <taxon>Agaricomycetes</taxon>
        <taxon>Agaricomycetidae</taxon>
        <taxon>Boletales</taxon>
        <taxon>Boletineae</taxon>
        <taxon>Boletaceae</taxon>
        <taxon>Boletoideae</taxon>
        <taxon>Boletus</taxon>
    </lineage>
</organism>
<proteinExistence type="predicted"/>
<keyword evidence="3" id="KW-1185">Reference proteome</keyword>
<evidence type="ECO:0000313" key="3">
    <source>
        <dbReference type="Proteomes" id="UP000683000"/>
    </source>
</evidence>
<sequence length="160" mass="17410">MCTLGSQTISRTLFPCCICSHWALVIGFVHHTFGYCTHHPSPLRAYSITINLLPQLGLSVTHRYAEFKRGANLSVCEAAATALGSGFPELAVEWLEQGRSIVWGELLRLRGSYDQLSSAHPDHARQLRELSAALDDAGATREKSLSTSALTDDANIAASR</sequence>
<feature type="region of interest" description="Disordered" evidence="1">
    <location>
        <begin position="138"/>
        <end position="160"/>
    </location>
</feature>
<reference evidence="2" key="1">
    <citation type="submission" date="2021-03" db="EMBL/GenBank/DDBJ databases">
        <title>Evolutionary innovations through gain and loss of genes in the ectomycorrhizal Boletales.</title>
        <authorList>
            <person name="Wu G."/>
            <person name="Miyauchi S."/>
            <person name="Morin E."/>
            <person name="Yang Z.-L."/>
            <person name="Xu J."/>
            <person name="Martin F.M."/>
        </authorList>
    </citation>
    <scope>NUCLEOTIDE SEQUENCE</scope>
    <source>
        <strain evidence="2">BR01</strain>
    </source>
</reference>
<name>A0A8I2YLI5_9AGAM</name>